<evidence type="ECO:0000259" key="8">
    <source>
        <dbReference type="PROSITE" id="PS51194"/>
    </source>
</evidence>
<accession>A0A165GES9</accession>
<dbReference type="PROSITE" id="PS51194">
    <property type="entry name" value="HELICASE_CTER"/>
    <property type="match status" value="1"/>
</dbReference>
<dbReference type="EMBL" id="KV427609">
    <property type="protein sequence ID" value="KZT10251.1"/>
    <property type="molecule type" value="Genomic_DNA"/>
</dbReference>
<evidence type="ECO:0000256" key="1">
    <source>
        <dbReference type="ARBA" id="ARBA00022741"/>
    </source>
</evidence>
<comment type="catalytic activity">
    <reaction evidence="5">
        <text>ATP + H2O = ADP + phosphate + H(+)</text>
        <dbReference type="Rhea" id="RHEA:13065"/>
        <dbReference type="ChEBI" id="CHEBI:15377"/>
        <dbReference type="ChEBI" id="CHEBI:15378"/>
        <dbReference type="ChEBI" id="CHEBI:30616"/>
        <dbReference type="ChEBI" id="CHEBI:43474"/>
        <dbReference type="ChEBI" id="CHEBI:456216"/>
        <dbReference type="EC" id="3.6.4.13"/>
    </reaction>
</comment>
<keyword evidence="4 5" id="KW-0694">RNA-binding</keyword>
<name>A0A165GES9_9APHY</name>
<dbReference type="Pfam" id="PF00271">
    <property type="entry name" value="Helicase_C"/>
    <property type="match status" value="1"/>
</dbReference>
<dbReference type="InterPro" id="IPR014001">
    <property type="entry name" value="Helicase_ATP-bd"/>
</dbReference>
<dbReference type="GeneID" id="63820923"/>
<comment type="similarity">
    <text evidence="5">Belongs to the DEAD box helicase family.</text>
</comment>
<evidence type="ECO:0000256" key="6">
    <source>
        <dbReference type="SAM" id="MobiDB-lite"/>
    </source>
</evidence>
<dbReference type="InterPro" id="IPR027417">
    <property type="entry name" value="P-loop_NTPase"/>
</dbReference>
<organism evidence="9 10">
    <name type="scientific">Laetiporus sulphureus 93-53</name>
    <dbReference type="NCBI Taxonomy" id="1314785"/>
    <lineage>
        <taxon>Eukaryota</taxon>
        <taxon>Fungi</taxon>
        <taxon>Dikarya</taxon>
        <taxon>Basidiomycota</taxon>
        <taxon>Agaricomycotina</taxon>
        <taxon>Agaricomycetes</taxon>
        <taxon>Polyporales</taxon>
        <taxon>Laetiporus</taxon>
    </lineage>
</organism>
<comment type="function">
    <text evidence="5">RNA helicase.</text>
</comment>
<reference evidence="9 10" key="1">
    <citation type="journal article" date="2016" name="Mol. Biol. Evol.">
        <title>Comparative Genomics of Early-Diverging Mushroom-Forming Fungi Provides Insights into the Origins of Lignocellulose Decay Capabilities.</title>
        <authorList>
            <person name="Nagy L.G."/>
            <person name="Riley R."/>
            <person name="Tritt A."/>
            <person name="Adam C."/>
            <person name="Daum C."/>
            <person name="Floudas D."/>
            <person name="Sun H."/>
            <person name="Yadav J.S."/>
            <person name="Pangilinan J."/>
            <person name="Larsson K.H."/>
            <person name="Matsuura K."/>
            <person name="Barry K."/>
            <person name="Labutti K."/>
            <person name="Kuo R."/>
            <person name="Ohm R.A."/>
            <person name="Bhattacharya S.S."/>
            <person name="Shirouzu T."/>
            <person name="Yoshinaga Y."/>
            <person name="Martin F.M."/>
            <person name="Grigoriev I.V."/>
            <person name="Hibbett D.S."/>
        </authorList>
    </citation>
    <scope>NUCLEOTIDE SEQUENCE [LARGE SCALE GENOMIC DNA]</scope>
    <source>
        <strain evidence="9 10">93-53</strain>
    </source>
</reference>
<keyword evidence="5" id="KW-0347">Helicase</keyword>
<dbReference type="GO" id="GO:0016787">
    <property type="term" value="F:hydrolase activity"/>
    <property type="evidence" value="ECO:0007669"/>
    <property type="project" value="UniProtKB-KW"/>
</dbReference>
<evidence type="ECO:0000313" key="9">
    <source>
        <dbReference type="EMBL" id="KZT10251.1"/>
    </source>
</evidence>
<dbReference type="InterPro" id="IPR011545">
    <property type="entry name" value="DEAD/DEAH_box_helicase_dom"/>
</dbReference>
<protein>
    <recommendedName>
        <fullName evidence="5">ATP-dependent RNA helicase</fullName>
        <ecNumber evidence="5">3.6.4.13</ecNumber>
    </recommendedName>
</protein>
<dbReference type="EC" id="3.6.4.13" evidence="5"/>
<dbReference type="SMART" id="SM00487">
    <property type="entry name" value="DEXDc"/>
    <property type="match status" value="1"/>
</dbReference>
<comment type="domain">
    <text evidence="5">The Q motif is unique to and characteristic of the DEAD box family of RNA helicases and controls ATP binding and hydrolysis.</text>
</comment>
<keyword evidence="2 5" id="KW-0378">Hydrolase</keyword>
<evidence type="ECO:0000259" key="7">
    <source>
        <dbReference type="PROSITE" id="PS51192"/>
    </source>
</evidence>
<feature type="region of interest" description="Disordered" evidence="6">
    <location>
        <begin position="573"/>
        <end position="675"/>
    </location>
</feature>
<dbReference type="RefSeq" id="XP_040767991.1">
    <property type="nucleotide sequence ID" value="XM_040903893.1"/>
</dbReference>
<feature type="domain" description="Helicase C-terminal" evidence="8">
    <location>
        <begin position="305"/>
        <end position="462"/>
    </location>
</feature>
<feature type="compositionally biased region" description="Basic and acidic residues" evidence="6">
    <location>
        <begin position="628"/>
        <end position="656"/>
    </location>
</feature>
<feature type="compositionally biased region" description="Basic and acidic residues" evidence="6">
    <location>
        <begin position="573"/>
        <end position="586"/>
    </location>
</feature>
<dbReference type="Gene3D" id="3.40.50.300">
    <property type="entry name" value="P-loop containing nucleotide triphosphate hydrolases"/>
    <property type="match status" value="2"/>
</dbReference>
<gene>
    <name evidence="9" type="ORF">LAESUDRAFT_645009</name>
</gene>
<dbReference type="Proteomes" id="UP000076871">
    <property type="component" value="Unassembled WGS sequence"/>
</dbReference>
<dbReference type="AlphaFoldDB" id="A0A165GES9"/>
<keyword evidence="3 5" id="KW-0067">ATP-binding</keyword>
<dbReference type="GO" id="GO:0003723">
    <property type="term" value="F:RNA binding"/>
    <property type="evidence" value="ECO:0007669"/>
    <property type="project" value="UniProtKB-UniRule"/>
</dbReference>
<proteinExistence type="inferred from homology"/>
<dbReference type="InterPro" id="IPR001650">
    <property type="entry name" value="Helicase_C-like"/>
</dbReference>
<feature type="domain" description="Helicase ATP-binding" evidence="7">
    <location>
        <begin position="62"/>
        <end position="268"/>
    </location>
</feature>
<dbReference type="OrthoDB" id="193716at2759"/>
<evidence type="ECO:0000256" key="3">
    <source>
        <dbReference type="ARBA" id="ARBA00022840"/>
    </source>
</evidence>
<evidence type="ECO:0000256" key="4">
    <source>
        <dbReference type="ARBA" id="ARBA00022884"/>
    </source>
</evidence>
<dbReference type="InParanoid" id="A0A165GES9"/>
<dbReference type="Pfam" id="PF00270">
    <property type="entry name" value="DEAD"/>
    <property type="match status" value="1"/>
</dbReference>
<dbReference type="GO" id="GO:0005524">
    <property type="term" value="F:ATP binding"/>
    <property type="evidence" value="ECO:0007669"/>
    <property type="project" value="UniProtKB-UniRule"/>
</dbReference>
<dbReference type="SMART" id="SM00490">
    <property type="entry name" value="HELICc"/>
    <property type="match status" value="1"/>
</dbReference>
<evidence type="ECO:0000256" key="2">
    <source>
        <dbReference type="ARBA" id="ARBA00022801"/>
    </source>
</evidence>
<sequence length="675" mass="75779">MDTPTKVDNDQPDFVSLKDKIARETLKAITVSPFKLTKMTSVQAAVLPLLPDLVRPYNPEEAEGKRKPRDLLVKARTGTGKTIAFLVPAIERRVRQLQSVGKQAVRDAGLESDKHLEARAIRAFSRKNVGTLIISPTRELATQIANEALRLTTHHNDMEVRLFVGGASKRAQMQEWMRGRRDIVVSTPGRILDFIQSEPEVANGLAGTSILILDEADTLLDMGFRDDIDAIVKALPPQPERQTFLFSATLDTRVSQVARTAMGKDFTLIDCVESDAPPTHAHIPQYHTVLPSAAHQIPFLLRLLAHDQLINAGKSKCIVFFPTTKMTQLFSTLVRKLSTVLPAGENTTVYEMHSQRDQRVRERTSSSFRADCKGASILVTSDVSARGVDYPGVTRVIQIGVPSNAHQYIHRVGRTGRGDEMTGRADLVLLPWEVGYVTWQLTDVPLKPLTTSELEKQVTTLAKQYDEDPFAFYETVNADSEKASRLRFPKEYSAVLGNMTTEIKNLLIKLDEEAVRETMASMLGYYASRSGDLRVQRNVILEGLKDWTVEACGLPVPPHVSDAFLTKVGMHDGRTKRFGKPREEYIPRGGMRSSPWEGRGSVKAKRERTNREYEPDSNSSNERAMPPWERRQAEYPRDKQQRFSRSDDNGFGDRKRSFGSRGRSGEPYRGYDSRD</sequence>
<keyword evidence="1 5" id="KW-0547">Nucleotide-binding</keyword>
<dbReference type="PROSITE" id="PS51192">
    <property type="entry name" value="HELICASE_ATP_BIND_1"/>
    <property type="match status" value="1"/>
</dbReference>
<dbReference type="GO" id="GO:0003724">
    <property type="term" value="F:RNA helicase activity"/>
    <property type="evidence" value="ECO:0007669"/>
    <property type="project" value="UniProtKB-EC"/>
</dbReference>
<evidence type="ECO:0000313" key="10">
    <source>
        <dbReference type="Proteomes" id="UP000076871"/>
    </source>
</evidence>
<feature type="compositionally biased region" description="Basic and acidic residues" evidence="6">
    <location>
        <begin position="663"/>
        <end position="675"/>
    </location>
</feature>
<dbReference type="SUPFAM" id="SSF52540">
    <property type="entry name" value="P-loop containing nucleoside triphosphate hydrolases"/>
    <property type="match status" value="1"/>
</dbReference>
<dbReference type="STRING" id="1314785.A0A165GES9"/>
<evidence type="ECO:0000256" key="5">
    <source>
        <dbReference type="RuleBase" id="RU365068"/>
    </source>
</evidence>
<dbReference type="CDD" id="cd18787">
    <property type="entry name" value="SF2_C_DEAD"/>
    <property type="match status" value="1"/>
</dbReference>
<dbReference type="PANTHER" id="PTHR24031">
    <property type="entry name" value="RNA HELICASE"/>
    <property type="match status" value="1"/>
</dbReference>
<keyword evidence="10" id="KW-1185">Reference proteome</keyword>